<keyword evidence="2 5" id="KW-0812">Transmembrane</keyword>
<protein>
    <recommendedName>
        <fullName evidence="8">Tetraspanin</fullName>
    </recommendedName>
</protein>
<dbReference type="GeneID" id="113163739"/>
<dbReference type="InterPro" id="IPR008952">
    <property type="entry name" value="Tetraspanin_EC2_sf"/>
</dbReference>
<evidence type="ECO:0000256" key="4">
    <source>
        <dbReference type="ARBA" id="ARBA00023136"/>
    </source>
</evidence>
<dbReference type="Ensembl" id="ENSATET00000062121.2">
    <property type="protein sequence ID" value="ENSATEP00000046785.1"/>
    <property type="gene ID" value="ENSATEG00000028397.2"/>
</dbReference>
<evidence type="ECO:0000256" key="1">
    <source>
        <dbReference type="ARBA" id="ARBA00004141"/>
    </source>
</evidence>
<feature type="transmembrane region" description="Helical" evidence="5">
    <location>
        <begin position="12"/>
        <end position="32"/>
    </location>
</feature>
<dbReference type="RefSeq" id="XP_026218424.1">
    <property type="nucleotide sequence ID" value="XM_026362639.1"/>
</dbReference>
<keyword evidence="4 5" id="KW-0472">Membrane</keyword>
<dbReference type="OrthoDB" id="438211at2759"/>
<dbReference type="SUPFAM" id="SSF48652">
    <property type="entry name" value="Tetraspanin"/>
    <property type="match status" value="1"/>
</dbReference>
<evidence type="ECO:0000313" key="6">
    <source>
        <dbReference type="Ensembl" id="ENSATEP00000046785.1"/>
    </source>
</evidence>
<dbReference type="GO" id="GO:0016020">
    <property type="term" value="C:membrane"/>
    <property type="evidence" value="ECO:0007669"/>
    <property type="project" value="UniProtKB-SubCell"/>
</dbReference>
<accession>A0A7N6AC80</accession>
<dbReference type="GeneTree" id="ENSGT00940000174996"/>
<feature type="transmembrane region" description="Helical" evidence="5">
    <location>
        <begin position="52"/>
        <end position="72"/>
    </location>
</feature>
<dbReference type="Proteomes" id="UP000265040">
    <property type="component" value="Chromosome 23"/>
</dbReference>
<reference evidence="6" key="2">
    <citation type="submission" date="2025-08" db="UniProtKB">
        <authorList>
            <consortium name="Ensembl"/>
        </authorList>
    </citation>
    <scope>IDENTIFICATION</scope>
</reference>
<dbReference type="InParanoid" id="A0A7N6AC80"/>
<evidence type="ECO:0008006" key="8">
    <source>
        <dbReference type="Google" id="ProtNLM"/>
    </source>
</evidence>
<evidence type="ECO:0000313" key="7">
    <source>
        <dbReference type="Proteomes" id="UP000265040"/>
    </source>
</evidence>
<keyword evidence="7" id="KW-1185">Reference proteome</keyword>
<feature type="transmembrane region" description="Helical" evidence="5">
    <location>
        <begin position="203"/>
        <end position="232"/>
    </location>
</feature>
<evidence type="ECO:0000256" key="2">
    <source>
        <dbReference type="ARBA" id="ARBA00022692"/>
    </source>
</evidence>
<dbReference type="InterPro" id="IPR018499">
    <property type="entry name" value="Tetraspanin/Peripherin"/>
</dbReference>
<dbReference type="Pfam" id="PF00335">
    <property type="entry name" value="Tetraspanin"/>
    <property type="match status" value="1"/>
</dbReference>
<name>A0A7N6AC80_ANATE</name>
<sequence length="265" mass="29355">MGKVNVWLKRSYITAASLIGAISALMLAFTLFSHGYFHEDEEIEKIIAGLHVMYAVSILTLLFTILGLFGACKEKKWPLIVFAVGMILSSLFIFGIEINALTVRPQVAKGMKKQYLDMMKLTNSSEMFLNGFKDAQIALQCCGLDQGYQDWGYNIPESCMCTEEPKNPCVAAPRNSRLFENVSSDQPIMIYKEPCLPFIIDHALAALSIVLGIILGVILLWVLAVVLSIIILCRLSQNVDTPAVVYSKEAKAGNYNILSEPSEFT</sequence>
<proteinExistence type="predicted"/>
<dbReference type="AlphaFoldDB" id="A0A7N6AC80"/>
<dbReference type="PRINTS" id="PR00259">
    <property type="entry name" value="TMFOUR"/>
</dbReference>
<keyword evidence="3 5" id="KW-1133">Transmembrane helix</keyword>
<evidence type="ECO:0000256" key="5">
    <source>
        <dbReference type="SAM" id="Phobius"/>
    </source>
</evidence>
<reference evidence="6" key="3">
    <citation type="submission" date="2025-09" db="UniProtKB">
        <authorList>
            <consortium name="Ensembl"/>
        </authorList>
    </citation>
    <scope>IDENTIFICATION</scope>
</reference>
<comment type="subcellular location">
    <subcellularLocation>
        <location evidence="1">Membrane</location>
        <topology evidence="1">Multi-pass membrane protein</topology>
    </subcellularLocation>
</comment>
<organism evidence="6 7">
    <name type="scientific">Anabas testudineus</name>
    <name type="common">Climbing perch</name>
    <name type="synonym">Anthias testudineus</name>
    <dbReference type="NCBI Taxonomy" id="64144"/>
    <lineage>
        <taxon>Eukaryota</taxon>
        <taxon>Metazoa</taxon>
        <taxon>Chordata</taxon>
        <taxon>Craniata</taxon>
        <taxon>Vertebrata</taxon>
        <taxon>Euteleostomi</taxon>
        <taxon>Actinopterygii</taxon>
        <taxon>Neopterygii</taxon>
        <taxon>Teleostei</taxon>
        <taxon>Neoteleostei</taxon>
        <taxon>Acanthomorphata</taxon>
        <taxon>Anabantaria</taxon>
        <taxon>Anabantiformes</taxon>
        <taxon>Anabantoidei</taxon>
        <taxon>Anabantidae</taxon>
        <taxon>Anabas</taxon>
    </lineage>
</organism>
<feature type="transmembrane region" description="Helical" evidence="5">
    <location>
        <begin position="79"/>
        <end position="101"/>
    </location>
</feature>
<evidence type="ECO:0000256" key="3">
    <source>
        <dbReference type="ARBA" id="ARBA00022989"/>
    </source>
</evidence>
<reference evidence="6" key="1">
    <citation type="submission" date="2021-04" db="EMBL/GenBank/DDBJ databases">
        <authorList>
            <consortium name="Wellcome Sanger Institute Data Sharing"/>
        </authorList>
    </citation>
    <scope>NUCLEOTIDE SEQUENCE [LARGE SCALE GENOMIC DNA]</scope>
</reference>
<dbReference type="Gene3D" id="1.10.1450.10">
    <property type="entry name" value="Tetraspanin"/>
    <property type="match status" value="1"/>
</dbReference>